<dbReference type="SMART" id="SM01134">
    <property type="entry name" value="DeoRC"/>
    <property type="match status" value="1"/>
</dbReference>
<evidence type="ECO:0000259" key="2">
    <source>
        <dbReference type="Pfam" id="PF00455"/>
    </source>
</evidence>
<dbReference type="Pfam" id="PF00455">
    <property type="entry name" value="DeoRC"/>
    <property type="match status" value="1"/>
</dbReference>
<evidence type="ECO:0000256" key="1">
    <source>
        <dbReference type="ARBA" id="ARBA00022491"/>
    </source>
</evidence>
<reference evidence="3 4" key="1">
    <citation type="submission" date="2018-12" db="EMBL/GenBank/DDBJ databases">
        <authorList>
            <consortium name="Pathogen Informatics"/>
        </authorList>
    </citation>
    <scope>NUCLEOTIDE SEQUENCE [LARGE SCALE GENOMIC DNA]</scope>
    <source>
        <strain evidence="3 4">NCTC9695</strain>
    </source>
</reference>
<proteinExistence type="predicted"/>
<evidence type="ECO:0000313" key="4">
    <source>
        <dbReference type="Proteomes" id="UP000275777"/>
    </source>
</evidence>
<organism evidence="3 4">
    <name type="scientific">Chromobacterium violaceum</name>
    <dbReference type="NCBI Taxonomy" id="536"/>
    <lineage>
        <taxon>Bacteria</taxon>
        <taxon>Pseudomonadati</taxon>
        <taxon>Pseudomonadota</taxon>
        <taxon>Betaproteobacteria</taxon>
        <taxon>Neisseriales</taxon>
        <taxon>Chromobacteriaceae</taxon>
        <taxon>Chromobacterium</taxon>
    </lineage>
</organism>
<dbReference type="InterPro" id="IPR014036">
    <property type="entry name" value="DeoR-like_C"/>
</dbReference>
<accession>A0A447T4F8</accession>
<dbReference type="InterPro" id="IPR037171">
    <property type="entry name" value="NagB/RpiA_transferase-like"/>
</dbReference>
<dbReference type="PANTHER" id="PTHR30363">
    <property type="entry name" value="HTH-TYPE TRANSCRIPTIONAL REGULATOR SRLR-RELATED"/>
    <property type="match status" value="1"/>
</dbReference>
<gene>
    <name evidence="3" type="primary">glpR_1</name>
    <name evidence="3" type="ORF">NCTC9695_00148</name>
</gene>
<name>A0A447T4F8_CHRVL</name>
<feature type="domain" description="DeoR-like transcriptional repressor C-terminal sensor" evidence="2">
    <location>
        <begin position="2"/>
        <end position="103"/>
    </location>
</feature>
<dbReference type="Proteomes" id="UP000275777">
    <property type="component" value="Chromosome"/>
</dbReference>
<keyword evidence="1" id="KW-0678">Repressor</keyword>
<sequence>MSTNPDFTAMITSGTVRASDGGITGVATLDFINQFKVDYAIIGVSGIEPDGSLLDFDYREVRVAQAMMNNARHRYLAADHSKFGRNALVRMGHISEFHTVFTDAAPPEPVTKLLEEHNVRLVLSEA</sequence>
<dbReference type="InterPro" id="IPR050313">
    <property type="entry name" value="Carb_Metab_HTH_regulators"/>
</dbReference>
<dbReference type="PANTHER" id="PTHR30363:SF4">
    <property type="entry name" value="GLYCEROL-3-PHOSPHATE REGULON REPRESSOR"/>
    <property type="match status" value="1"/>
</dbReference>
<dbReference type="SUPFAM" id="SSF100950">
    <property type="entry name" value="NagB/RpiA/CoA transferase-like"/>
    <property type="match status" value="1"/>
</dbReference>
<dbReference type="EMBL" id="LR134182">
    <property type="protein sequence ID" value="VEB39763.1"/>
    <property type="molecule type" value="Genomic_DNA"/>
</dbReference>
<protein>
    <submittedName>
        <fullName evidence="3">Glycerol-3-phosphate regulon repressor</fullName>
    </submittedName>
</protein>
<dbReference type="AlphaFoldDB" id="A0A447T4F8"/>
<evidence type="ECO:0000313" key="3">
    <source>
        <dbReference type="EMBL" id="VEB39763.1"/>
    </source>
</evidence>